<dbReference type="Gene3D" id="3.55.40.10">
    <property type="entry name" value="minor pseudopilin epsh domain"/>
    <property type="match status" value="1"/>
</dbReference>
<evidence type="ECO:0000256" key="4">
    <source>
        <dbReference type="ARBA" id="ARBA00022481"/>
    </source>
</evidence>
<keyword evidence="15" id="KW-1185">Reference proteome</keyword>
<dbReference type="Pfam" id="PF07963">
    <property type="entry name" value="N_methyl"/>
    <property type="match status" value="1"/>
</dbReference>
<keyword evidence="7 12" id="KW-1133">Transmembrane helix</keyword>
<dbReference type="NCBIfam" id="TIGR02532">
    <property type="entry name" value="IV_pilin_GFxxxE"/>
    <property type="match status" value="1"/>
</dbReference>
<comment type="subcellular location">
    <subcellularLocation>
        <location evidence="1">Cell inner membrane</location>
        <topology evidence="1">Single-pass membrane protein</topology>
    </subcellularLocation>
</comment>
<evidence type="ECO:0000256" key="11">
    <source>
        <dbReference type="SAM" id="MobiDB-lite"/>
    </source>
</evidence>
<dbReference type="Proteomes" id="UP001178148">
    <property type="component" value="Unassembled WGS sequence"/>
</dbReference>
<evidence type="ECO:0000256" key="3">
    <source>
        <dbReference type="ARBA" id="ARBA00022475"/>
    </source>
</evidence>
<dbReference type="GO" id="GO:0015628">
    <property type="term" value="P:protein secretion by the type II secretion system"/>
    <property type="evidence" value="ECO:0007669"/>
    <property type="project" value="InterPro"/>
</dbReference>
<evidence type="ECO:0000256" key="6">
    <source>
        <dbReference type="ARBA" id="ARBA00022692"/>
    </source>
</evidence>
<dbReference type="InterPro" id="IPR012902">
    <property type="entry name" value="N_methyl_site"/>
</dbReference>
<protein>
    <recommendedName>
        <fullName evidence="2">Type II secretion system protein H</fullName>
    </recommendedName>
    <alternativeName>
        <fullName evidence="10">General secretion pathway protein H</fullName>
    </alternativeName>
</protein>
<evidence type="ECO:0000256" key="10">
    <source>
        <dbReference type="ARBA" id="ARBA00030775"/>
    </source>
</evidence>
<evidence type="ECO:0000256" key="2">
    <source>
        <dbReference type="ARBA" id="ARBA00021549"/>
    </source>
</evidence>
<dbReference type="Pfam" id="PF12019">
    <property type="entry name" value="GspH"/>
    <property type="match status" value="1"/>
</dbReference>
<dbReference type="InterPro" id="IPR022346">
    <property type="entry name" value="T2SS_GspH"/>
</dbReference>
<dbReference type="GO" id="GO:0005886">
    <property type="term" value="C:plasma membrane"/>
    <property type="evidence" value="ECO:0007669"/>
    <property type="project" value="UniProtKB-SubCell"/>
</dbReference>
<feature type="transmembrane region" description="Helical" evidence="12">
    <location>
        <begin position="12"/>
        <end position="31"/>
    </location>
</feature>
<evidence type="ECO:0000256" key="8">
    <source>
        <dbReference type="ARBA" id="ARBA00023136"/>
    </source>
</evidence>
<evidence type="ECO:0000313" key="14">
    <source>
        <dbReference type="EMBL" id="MDP0589776.1"/>
    </source>
</evidence>
<dbReference type="EMBL" id="JASXSV010000020">
    <property type="protein sequence ID" value="MDP0589776.1"/>
    <property type="molecule type" value="Genomic_DNA"/>
</dbReference>
<feature type="domain" description="General secretion pathway GspH" evidence="13">
    <location>
        <begin position="45"/>
        <end position="157"/>
    </location>
</feature>
<keyword evidence="5" id="KW-0997">Cell inner membrane</keyword>
<feature type="region of interest" description="Disordered" evidence="11">
    <location>
        <begin position="174"/>
        <end position="207"/>
    </location>
</feature>
<dbReference type="GO" id="GO:0015627">
    <property type="term" value="C:type II protein secretion system complex"/>
    <property type="evidence" value="ECO:0007669"/>
    <property type="project" value="InterPro"/>
</dbReference>
<organism evidence="14 15">
    <name type="scientific">Candidatus Endonucleibacter bathymodioli</name>
    <dbReference type="NCBI Taxonomy" id="539814"/>
    <lineage>
        <taxon>Bacteria</taxon>
        <taxon>Pseudomonadati</taxon>
        <taxon>Pseudomonadota</taxon>
        <taxon>Gammaproteobacteria</taxon>
        <taxon>Oceanospirillales</taxon>
        <taxon>Endozoicomonadaceae</taxon>
        <taxon>Candidatus Endonucleibacter</taxon>
    </lineage>
</organism>
<evidence type="ECO:0000256" key="7">
    <source>
        <dbReference type="ARBA" id="ARBA00022989"/>
    </source>
</evidence>
<keyword evidence="3" id="KW-1003">Cell membrane</keyword>
<proteinExistence type="inferred from homology"/>
<evidence type="ECO:0000256" key="5">
    <source>
        <dbReference type="ARBA" id="ARBA00022519"/>
    </source>
</evidence>
<comment type="caution">
    <text evidence="14">The sequence shown here is derived from an EMBL/GenBank/DDBJ whole genome shotgun (WGS) entry which is preliminary data.</text>
</comment>
<dbReference type="InterPro" id="IPR045584">
    <property type="entry name" value="Pilin-like"/>
</dbReference>
<dbReference type="AlphaFoldDB" id="A0AA90P0G5"/>
<evidence type="ECO:0000313" key="15">
    <source>
        <dbReference type="Proteomes" id="UP001178148"/>
    </source>
</evidence>
<evidence type="ECO:0000259" key="13">
    <source>
        <dbReference type="Pfam" id="PF12019"/>
    </source>
</evidence>
<evidence type="ECO:0000256" key="12">
    <source>
        <dbReference type="SAM" id="Phobius"/>
    </source>
</evidence>
<feature type="compositionally biased region" description="Pro residues" evidence="11">
    <location>
        <begin position="187"/>
        <end position="207"/>
    </location>
</feature>
<evidence type="ECO:0000256" key="9">
    <source>
        <dbReference type="ARBA" id="ARBA00025772"/>
    </source>
</evidence>
<dbReference type="SUPFAM" id="SSF54523">
    <property type="entry name" value="Pili subunits"/>
    <property type="match status" value="1"/>
</dbReference>
<keyword evidence="4" id="KW-0488">Methylation</keyword>
<reference evidence="14 15" key="1">
    <citation type="journal article" date="2023" name="bioRxiv">
        <title>An intranuclear bacterial parasite of deep-sea mussels expresses apoptosis inhibitors acquired from its host.</title>
        <authorList>
            <person name="Gonzalez Porras M.A."/>
            <person name="Assie A."/>
            <person name="Tietjen M."/>
            <person name="Violette M."/>
            <person name="Kleiner M."/>
            <person name="Gruber-Vodicka H."/>
            <person name="Dubilier N."/>
            <person name="Leisch N."/>
        </authorList>
    </citation>
    <scope>NUCLEOTIDE SEQUENCE [LARGE SCALE GENOMIC DNA]</scope>
    <source>
        <strain evidence="14">IAP13</strain>
    </source>
</reference>
<comment type="similarity">
    <text evidence="9">Belongs to the GSP H family.</text>
</comment>
<name>A0AA90P0G5_9GAMM</name>
<evidence type="ECO:0000256" key="1">
    <source>
        <dbReference type="ARBA" id="ARBA00004377"/>
    </source>
</evidence>
<keyword evidence="6 12" id="KW-0812">Transmembrane</keyword>
<keyword evidence="8 12" id="KW-0472">Membrane</keyword>
<sequence length="231" mass="25444">MKQNKQDGFTLIEVVIVVAILGILSSAFVSMGSMTRDFRIEYAKERLYNSIILARSEAISRKENITVCRSILGTNCDSGYNWVTGWIVFVDGDANKNLDDGDKLIRVYNNMSSAFNVIWSGSEGGFFFNSRGQVDFDENSTFSLCLDGIENGARREILVYSKANRGRIGLSSDYGDCNNSADGPDAPEVPVPDAPEVPVPDAPEVPVPGAPEVPVPETPDPWCFGWWNLWC</sequence>
<accession>A0AA90P0G5</accession>
<gene>
    <name evidence="14" type="ORF">QS748_11535</name>
</gene>